<keyword evidence="8" id="KW-0464">Manganese</keyword>
<reference evidence="10" key="1">
    <citation type="submission" date="2022-08" db="EMBL/GenBank/DDBJ databases">
        <authorList>
            <person name="Deng Y."/>
            <person name="Han X.-F."/>
            <person name="Zhang Y.-Q."/>
        </authorList>
    </citation>
    <scope>NUCLEOTIDE SEQUENCE</scope>
    <source>
        <strain evidence="10">CPCC 203386</strain>
    </source>
</reference>
<evidence type="ECO:0000256" key="4">
    <source>
        <dbReference type="ARBA" id="ARBA00022723"/>
    </source>
</evidence>
<keyword evidence="4" id="KW-0479">Metal-binding</keyword>
<keyword evidence="5" id="KW-0547">Nucleotide-binding</keyword>
<dbReference type="PANTHER" id="PTHR43749">
    <property type="entry name" value="RNA-SPLICING LIGASE RTCB"/>
    <property type="match status" value="1"/>
</dbReference>
<evidence type="ECO:0000256" key="9">
    <source>
        <dbReference type="ARBA" id="ARBA00047746"/>
    </source>
</evidence>
<dbReference type="EMBL" id="JANLCJ010000362">
    <property type="protein sequence ID" value="MCS5737042.1"/>
    <property type="molecule type" value="Genomic_DNA"/>
</dbReference>
<sequence length="177" mass="19898">IDVNSDLGQDYISAMNYCLRWALFNREKMMRNICDVLKVTFFEDTMVNRNHNHAEEKDGLWIHRKGATHAEEGMLGVIPANMRDGVFIVKGKGNVDALCSSSHGAGRLMSRSKAKKTFDLDAFVEQMKGSKLSGFSVDTNFIDECPEAYKPIDQVMTNQEDLIEVVTHIKPLVNVKG</sequence>
<dbReference type="InterPro" id="IPR052915">
    <property type="entry name" value="RtcB-like"/>
</dbReference>
<dbReference type="EC" id="6.5.1.8" evidence="2"/>
<evidence type="ECO:0000256" key="8">
    <source>
        <dbReference type="ARBA" id="ARBA00023211"/>
    </source>
</evidence>
<evidence type="ECO:0000313" key="10">
    <source>
        <dbReference type="EMBL" id="MCS5737042.1"/>
    </source>
</evidence>
<evidence type="ECO:0000256" key="5">
    <source>
        <dbReference type="ARBA" id="ARBA00022741"/>
    </source>
</evidence>
<comment type="cofactor">
    <cofactor evidence="1">
        <name>Mn(2+)</name>
        <dbReference type="ChEBI" id="CHEBI:29035"/>
    </cofactor>
</comment>
<keyword evidence="11" id="KW-1185">Reference proteome</keyword>
<feature type="non-terminal residue" evidence="10">
    <location>
        <position position="1"/>
    </location>
</feature>
<keyword evidence="3" id="KW-0436">Ligase</keyword>
<evidence type="ECO:0000256" key="6">
    <source>
        <dbReference type="ARBA" id="ARBA00022800"/>
    </source>
</evidence>
<dbReference type="Gene3D" id="3.90.1860.10">
    <property type="entry name" value="tRNA-splicing ligase RtcB"/>
    <property type="match status" value="1"/>
</dbReference>
<evidence type="ECO:0000256" key="3">
    <source>
        <dbReference type="ARBA" id="ARBA00022598"/>
    </source>
</evidence>
<organism evidence="10 11">
    <name type="scientific">Herbiconiux daphne</name>
    <dbReference type="NCBI Taxonomy" id="2970914"/>
    <lineage>
        <taxon>Bacteria</taxon>
        <taxon>Bacillati</taxon>
        <taxon>Actinomycetota</taxon>
        <taxon>Actinomycetes</taxon>
        <taxon>Micrococcales</taxon>
        <taxon>Microbacteriaceae</taxon>
        <taxon>Herbiconiux</taxon>
    </lineage>
</organism>
<dbReference type="Pfam" id="PF01139">
    <property type="entry name" value="RtcB"/>
    <property type="match status" value="1"/>
</dbReference>
<comment type="catalytic activity">
    <reaction evidence="9">
        <text>a 3'-end 3'-phospho-ribonucleotide-RNA + a 5'-end dephospho-ribonucleoside-RNA + GTP = a ribonucleotidyl-ribonucleotide-RNA + GMP + diphosphate</text>
        <dbReference type="Rhea" id="RHEA:68076"/>
        <dbReference type="Rhea" id="RHEA-COMP:10463"/>
        <dbReference type="Rhea" id="RHEA-COMP:13936"/>
        <dbReference type="Rhea" id="RHEA-COMP:17355"/>
        <dbReference type="ChEBI" id="CHEBI:33019"/>
        <dbReference type="ChEBI" id="CHEBI:37565"/>
        <dbReference type="ChEBI" id="CHEBI:58115"/>
        <dbReference type="ChEBI" id="CHEBI:83062"/>
        <dbReference type="ChEBI" id="CHEBI:138284"/>
        <dbReference type="ChEBI" id="CHEBI:173118"/>
        <dbReference type="EC" id="6.5.1.8"/>
    </reaction>
</comment>
<evidence type="ECO:0000256" key="2">
    <source>
        <dbReference type="ARBA" id="ARBA00012726"/>
    </source>
</evidence>
<accession>A0ABT2HAW0</accession>
<dbReference type="SUPFAM" id="SSF103365">
    <property type="entry name" value="Hypothetical protein PH1602"/>
    <property type="match status" value="1"/>
</dbReference>
<dbReference type="InterPro" id="IPR036025">
    <property type="entry name" value="RtcB-like_sf"/>
</dbReference>
<dbReference type="RefSeq" id="WP_259543336.1">
    <property type="nucleotide sequence ID" value="NZ_JANLCJ010000362.1"/>
</dbReference>
<gene>
    <name evidence="10" type="ORF">N1032_25270</name>
</gene>
<keyword evidence="7" id="KW-0342">GTP-binding</keyword>
<name>A0ABT2HAW0_9MICO</name>
<comment type="caution">
    <text evidence="10">The sequence shown here is derived from an EMBL/GenBank/DDBJ whole genome shotgun (WGS) entry which is preliminary data.</text>
</comment>
<evidence type="ECO:0000256" key="7">
    <source>
        <dbReference type="ARBA" id="ARBA00023134"/>
    </source>
</evidence>
<evidence type="ECO:0000256" key="1">
    <source>
        <dbReference type="ARBA" id="ARBA00001936"/>
    </source>
</evidence>
<dbReference type="InterPro" id="IPR001233">
    <property type="entry name" value="RtcB"/>
</dbReference>
<dbReference type="Proteomes" id="UP001165586">
    <property type="component" value="Unassembled WGS sequence"/>
</dbReference>
<evidence type="ECO:0000313" key="11">
    <source>
        <dbReference type="Proteomes" id="UP001165586"/>
    </source>
</evidence>
<keyword evidence="6" id="KW-0692">RNA repair</keyword>
<dbReference type="PANTHER" id="PTHR43749:SF2">
    <property type="entry name" value="RNA-SPLICING LIGASE RTCB"/>
    <property type="match status" value="1"/>
</dbReference>
<protein>
    <recommendedName>
        <fullName evidence="2">3'-phosphate/5'-hydroxy nucleic acid ligase</fullName>
        <ecNumber evidence="2">6.5.1.8</ecNumber>
    </recommendedName>
</protein>
<proteinExistence type="predicted"/>